<keyword evidence="5" id="KW-0677">Repeat</keyword>
<dbReference type="AlphaFoldDB" id="A0A316YEF4"/>
<dbReference type="GeneID" id="37044522"/>
<dbReference type="Proteomes" id="UP000245768">
    <property type="component" value="Unassembled WGS sequence"/>
</dbReference>
<dbReference type="OrthoDB" id="18574at2759"/>
<evidence type="ECO:0000256" key="6">
    <source>
        <dbReference type="ARBA" id="ARBA00022989"/>
    </source>
</evidence>
<feature type="repeat" description="Solcar" evidence="8">
    <location>
        <begin position="257"/>
        <end position="341"/>
    </location>
</feature>
<evidence type="ECO:0000313" key="12">
    <source>
        <dbReference type="Proteomes" id="UP000245768"/>
    </source>
</evidence>
<protein>
    <submittedName>
        <fullName evidence="11">Mitochondrial carrier</fullName>
    </submittedName>
</protein>
<dbReference type="STRING" id="215250.A0A316YEF4"/>
<comment type="subcellular location">
    <subcellularLocation>
        <location evidence="1">Membrane</location>
        <topology evidence="1">Multi-pass membrane protein</topology>
    </subcellularLocation>
</comment>
<accession>A0A316YEF4</accession>
<evidence type="ECO:0000256" key="8">
    <source>
        <dbReference type="PROSITE-ProRule" id="PRU00282"/>
    </source>
</evidence>
<sequence>MSSESDLPPFAQATAGAAGSVVSNTIVYPLDLLSTRLQTQSSSSSSSSGSGKGKPGIYGALSEIVRTKGVGGLYQGWAADSMSNTLSNFFFFYFRGFLIEKVLARKSARQAAAPTSRGEKSATAAITLSAAEDLAVGMLAGIASRFFTTPLSNVTVRHQTSATAKEKEGTNAKGKEKEVEKRDNDSDSDEEGEYGDGPGIVETLKQIVEEKGVAGLWSGYETAVLLSIAPALTFYSTSLISQAFLPRASRDSPSSWQTFLVNASGNATSTAILFPLMLSKTRLQWRSPSGRKVYRNLADVVRKTMRRNGIKGLYQGLESQLLKGLVSHGTTMVVKQRVEALFTFLYLALRARSRRLAQQAA</sequence>
<dbReference type="InterPro" id="IPR023395">
    <property type="entry name" value="MCP_dom_sf"/>
</dbReference>
<feature type="compositionally biased region" description="Basic and acidic residues" evidence="10">
    <location>
        <begin position="164"/>
        <end position="185"/>
    </location>
</feature>
<keyword evidence="4 8" id="KW-0812">Transmembrane</keyword>
<keyword evidence="7 8" id="KW-0472">Membrane</keyword>
<dbReference type="EMBL" id="KZ819639">
    <property type="protein sequence ID" value="PWN87797.1"/>
    <property type="molecule type" value="Genomic_DNA"/>
</dbReference>
<dbReference type="RefSeq" id="XP_025374995.1">
    <property type="nucleotide sequence ID" value="XM_025522606.1"/>
</dbReference>
<evidence type="ECO:0000256" key="9">
    <source>
        <dbReference type="RuleBase" id="RU000488"/>
    </source>
</evidence>
<keyword evidence="12" id="KW-1185">Reference proteome</keyword>
<evidence type="ECO:0000256" key="10">
    <source>
        <dbReference type="SAM" id="MobiDB-lite"/>
    </source>
</evidence>
<dbReference type="InterPro" id="IPR018108">
    <property type="entry name" value="MCP_transmembrane"/>
</dbReference>
<evidence type="ECO:0000313" key="11">
    <source>
        <dbReference type="EMBL" id="PWN87797.1"/>
    </source>
</evidence>
<reference evidence="11 12" key="1">
    <citation type="journal article" date="2018" name="Mol. Biol. Evol.">
        <title>Broad Genomic Sampling Reveals a Smut Pathogenic Ancestry of the Fungal Clade Ustilaginomycotina.</title>
        <authorList>
            <person name="Kijpornyongpan T."/>
            <person name="Mondo S.J."/>
            <person name="Barry K."/>
            <person name="Sandor L."/>
            <person name="Lee J."/>
            <person name="Lipzen A."/>
            <person name="Pangilinan J."/>
            <person name="LaButti K."/>
            <person name="Hainaut M."/>
            <person name="Henrissat B."/>
            <person name="Grigoriev I.V."/>
            <person name="Spatafora J.W."/>
            <person name="Aime M.C."/>
        </authorList>
    </citation>
    <scope>NUCLEOTIDE SEQUENCE [LARGE SCALE GENOMIC DNA]</scope>
    <source>
        <strain evidence="11 12">MCA 4198</strain>
    </source>
</reference>
<evidence type="ECO:0000256" key="3">
    <source>
        <dbReference type="ARBA" id="ARBA00022448"/>
    </source>
</evidence>
<dbReference type="Gene3D" id="1.50.40.10">
    <property type="entry name" value="Mitochondrial carrier domain"/>
    <property type="match status" value="1"/>
</dbReference>
<evidence type="ECO:0000256" key="5">
    <source>
        <dbReference type="ARBA" id="ARBA00022737"/>
    </source>
</evidence>
<dbReference type="PANTHER" id="PTHR45939:SF2">
    <property type="entry name" value="CARRIER PROTEIN, PUTATIVE (AFU_ORTHOLOGUE AFUA_2G13870)-RELATED"/>
    <property type="match status" value="1"/>
</dbReference>
<name>A0A316YEF4_9BASI</name>
<feature type="repeat" description="Solcar" evidence="8">
    <location>
        <begin position="128"/>
        <end position="243"/>
    </location>
</feature>
<feature type="repeat" description="Solcar" evidence="8">
    <location>
        <begin position="7"/>
        <end position="101"/>
    </location>
</feature>
<organism evidence="11 12">
    <name type="scientific">Acaromyces ingoldii</name>
    <dbReference type="NCBI Taxonomy" id="215250"/>
    <lineage>
        <taxon>Eukaryota</taxon>
        <taxon>Fungi</taxon>
        <taxon>Dikarya</taxon>
        <taxon>Basidiomycota</taxon>
        <taxon>Ustilaginomycotina</taxon>
        <taxon>Exobasidiomycetes</taxon>
        <taxon>Exobasidiales</taxon>
        <taxon>Cryptobasidiaceae</taxon>
        <taxon>Acaromyces</taxon>
    </lineage>
</organism>
<dbReference type="Pfam" id="PF00153">
    <property type="entry name" value="Mito_carr"/>
    <property type="match status" value="3"/>
</dbReference>
<dbReference type="InParanoid" id="A0A316YEF4"/>
<keyword evidence="6" id="KW-1133">Transmembrane helix</keyword>
<evidence type="ECO:0000256" key="7">
    <source>
        <dbReference type="ARBA" id="ARBA00023136"/>
    </source>
</evidence>
<evidence type="ECO:0000256" key="1">
    <source>
        <dbReference type="ARBA" id="ARBA00004141"/>
    </source>
</evidence>
<dbReference type="GO" id="GO:0015217">
    <property type="term" value="F:ADP transmembrane transporter activity"/>
    <property type="evidence" value="ECO:0007669"/>
    <property type="project" value="TreeGrafter"/>
</dbReference>
<dbReference type="GO" id="GO:0016020">
    <property type="term" value="C:membrane"/>
    <property type="evidence" value="ECO:0007669"/>
    <property type="project" value="UniProtKB-SubCell"/>
</dbReference>
<evidence type="ECO:0000256" key="4">
    <source>
        <dbReference type="ARBA" id="ARBA00022692"/>
    </source>
</evidence>
<gene>
    <name evidence="11" type="ORF">FA10DRAFT_269080</name>
</gene>
<keyword evidence="3 9" id="KW-0813">Transport</keyword>
<proteinExistence type="inferred from homology"/>
<comment type="similarity">
    <text evidence="2 9">Belongs to the mitochondrial carrier (TC 2.A.29) family.</text>
</comment>
<dbReference type="PROSITE" id="PS50920">
    <property type="entry name" value="SOLCAR"/>
    <property type="match status" value="3"/>
</dbReference>
<evidence type="ECO:0000256" key="2">
    <source>
        <dbReference type="ARBA" id="ARBA00006375"/>
    </source>
</evidence>
<dbReference type="InterPro" id="IPR052217">
    <property type="entry name" value="Mito/Peroxisomal_Carrier"/>
</dbReference>
<dbReference type="PANTHER" id="PTHR45939">
    <property type="entry name" value="PEROXISOMAL MEMBRANE PROTEIN PMP34-RELATED"/>
    <property type="match status" value="1"/>
</dbReference>
<dbReference type="SUPFAM" id="SSF103506">
    <property type="entry name" value="Mitochondrial carrier"/>
    <property type="match status" value="1"/>
</dbReference>
<feature type="region of interest" description="Disordered" evidence="10">
    <location>
        <begin position="158"/>
        <end position="198"/>
    </location>
</feature>